<dbReference type="GO" id="GO:0005524">
    <property type="term" value="F:ATP binding"/>
    <property type="evidence" value="ECO:0007669"/>
    <property type="project" value="UniProtKB-UniRule"/>
</dbReference>
<dbReference type="InterPro" id="IPR051334">
    <property type="entry name" value="SRPK"/>
</dbReference>
<dbReference type="AlphaFoldDB" id="A0A8K1C529"/>
<comment type="catalytic activity">
    <reaction evidence="8">
        <text>L-seryl-[protein] + ATP = O-phospho-L-seryl-[protein] + ADP + H(+)</text>
        <dbReference type="Rhea" id="RHEA:17989"/>
        <dbReference type="Rhea" id="RHEA-COMP:9863"/>
        <dbReference type="Rhea" id="RHEA-COMP:11604"/>
        <dbReference type="ChEBI" id="CHEBI:15378"/>
        <dbReference type="ChEBI" id="CHEBI:29999"/>
        <dbReference type="ChEBI" id="CHEBI:30616"/>
        <dbReference type="ChEBI" id="CHEBI:83421"/>
        <dbReference type="ChEBI" id="CHEBI:456216"/>
        <dbReference type="EC" id="2.7.11.1"/>
    </reaction>
</comment>
<evidence type="ECO:0000256" key="7">
    <source>
        <dbReference type="ARBA" id="ARBA00047899"/>
    </source>
</evidence>
<feature type="compositionally biased region" description="Acidic residues" evidence="10">
    <location>
        <begin position="102"/>
        <end position="119"/>
    </location>
</feature>
<dbReference type="GO" id="GO:0050684">
    <property type="term" value="P:regulation of mRNA processing"/>
    <property type="evidence" value="ECO:0007669"/>
    <property type="project" value="TreeGrafter"/>
</dbReference>
<feature type="compositionally biased region" description="Low complexity" evidence="10">
    <location>
        <begin position="374"/>
        <end position="383"/>
    </location>
</feature>
<feature type="compositionally biased region" description="Basic and acidic residues" evidence="10">
    <location>
        <begin position="335"/>
        <end position="352"/>
    </location>
</feature>
<evidence type="ECO:0000256" key="2">
    <source>
        <dbReference type="ARBA" id="ARBA00022527"/>
    </source>
</evidence>
<keyword evidence="5" id="KW-0418">Kinase</keyword>
<dbReference type="OrthoDB" id="2649at2759"/>
<dbReference type="Proteomes" id="UP000794436">
    <property type="component" value="Unassembled WGS sequence"/>
</dbReference>
<organism evidence="12 13">
    <name type="scientific">Pythium oligandrum</name>
    <name type="common">Mycoparasitic fungus</name>
    <dbReference type="NCBI Taxonomy" id="41045"/>
    <lineage>
        <taxon>Eukaryota</taxon>
        <taxon>Sar</taxon>
        <taxon>Stramenopiles</taxon>
        <taxon>Oomycota</taxon>
        <taxon>Peronosporomycetes</taxon>
        <taxon>Pythiales</taxon>
        <taxon>Pythiaceae</taxon>
        <taxon>Pythium</taxon>
    </lineage>
</organism>
<dbReference type="Gene3D" id="1.10.510.10">
    <property type="entry name" value="Transferase(Phosphotransferase) domain 1"/>
    <property type="match status" value="2"/>
</dbReference>
<accession>A0A8K1C529</accession>
<evidence type="ECO:0000256" key="3">
    <source>
        <dbReference type="ARBA" id="ARBA00022679"/>
    </source>
</evidence>
<dbReference type="InterPro" id="IPR011009">
    <property type="entry name" value="Kinase-like_dom_sf"/>
</dbReference>
<gene>
    <name evidence="12" type="ORF">Poli38472_006463</name>
</gene>
<protein>
    <recommendedName>
        <fullName evidence="1">non-specific serine/threonine protein kinase</fullName>
        <ecNumber evidence="1">2.7.11.1</ecNumber>
    </recommendedName>
</protein>
<feature type="compositionally biased region" description="Polar residues" evidence="10">
    <location>
        <begin position="325"/>
        <end position="334"/>
    </location>
</feature>
<proteinExistence type="predicted"/>
<dbReference type="SMART" id="SM00220">
    <property type="entry name" value="S_TKc"/>
    <property type="match status" value="1"/>
</dbReference>
<feature type="region of interest" description="Disordered" evidence="10">
    <location>
        <begin position="324"/>
        <end position="406"/>
    </location>
</feature>
<evidence type="ECO:0000313" key="13">
    <source>
        <dbReference type="Proteomes" id="UP000794436"/>
    </source>
</evidence>
<evidence type="ECO:0000259" key="11">
    <source>
        <dbReference type="PROSITE" id="PS50011"/>
    </source>
</evidence>
<feature type="binding site" evidence="9">
    <location>
        <position position="169"/>
    </location>
    <ligand>
        <name>ATP</name>
        <dbReference type="ChEBI" id="CHEBI:30616"/>
    </ligand>
</feature>
<dbReference type="InterPro" id="IPR017441">
    <property type="entry name" value="Protein_kinase_ATP_BS"/>
</dbReference>
<name>A0A8K1C529_PYTOL</name>
<feature type="domain" description="Protein kinase" evidence="11">
    <location>
        <begin position="140"/>
        <end position="799"/>
    </location>
</feature>
<keyword evidence="6 9" id="KW-0067">ATP-binding</keyword>
<evidence type="ECO:0000256" key="5">
    <source>
        <dbReference type="ARBA" id="ARBA00022777"/>
    </source>
</evidence>
<dbReference type="Gene3D" id="3.30.200.20">
    <property type="entry name" value="Phosphorylase Kinase, domain 1"/>
    <property type="match status" value="1"/>
</dbReference>
<comment type="catalytic activity">
    <reaction evidence="7">
        <text>L-threonyl-[protein] + ATP = O-phospho-L-threonyl-[protein] + ADP + H(+)</text>
        <dbReference type="Rhea" id="RHEA:46608"/>
        <dbReference type="Rhea" id="RHEA-COMP:11060"/>
        <dbReference type="Rhea" id="RHEA-COMP:11605"/>
        <dbReference type="ChEBI" id="CHEBI:15378"/>
        <dbReference type="ChEBI" id="CHEBI:30013"/>
        <dbReference type="ChEBI" id="CHEBI:30616"/>
        <dbReference type="ChEBI" id="CHEBI:61977"/>
        <dbReference type="ChEBI" id="CHEBI:456216"/>
        <dbReference type="EC" id="2.7.11.1"/>
    </reaction>
</comment>
<feature type="region of interest" description="Disordered" evidence="10">
    <location>
        <begin position="1"/>
        <end position="123"/>
    </location>
</feature>
<dbReference type="PROSITE" id="PS50011">
    <property type="entry name" value="PROTEIN_KINASE_DOM"/>
    <property type="match status" value="1"/>
</dbReference>
<dbReference type="FunFam" id="1.10.510.10:FF:000339">
    <property type="entry name" value="Serine/threonine-protein kinase SRPK-like protein"/>
    <property type="match status" value="1"/>
</dbReference>
<keyword evidence="13" id="KW-1185">Reference proteome</keyword>
<evidence type="ECO:0000256" key="4">
    <source>
        <dbReference type="ARBA" id="ARBA00022741"/>
    </source>
</evidence>
<dbReference type="EMBL" id="SPLM01000145">
    <property type="protein sequence ID" value="TMW56453.1"/>
    <property type="molecule type" value="Genomic_DNA"/>
</dbReference>
<feature type="compositionally biased region" description="Basic residues" evidence="10">
    <location>
        <begin position="46"/>
        <end position="60"/>
    </location>
</feature>
<reference evidence="12" key="1">
    <citation type="submission" date="2019-03" db="EMBL/GenBank/DDBJ databases">
        <title>Long read genome sequence of the mycoparasitic Pythium oligandrum ATCC 38472 isolated from sugarbeet rhizosphere.</title>
        <authorList>
            <person name="Gaulin E."/>
        </authorList>
    </citation>
    <scope>NUCLEOTIDE SEQUENCE</scope>
    <source>
        <strain evidence="12">ATCC 38472_TT</strain>
    </source>
</reference>
<feature type="compositionally biased region" description="Basic residues" evidence="10">
    <location>
        <begin position="353"/>
        <end position="365"/>
    </location>
</feature>
<keyword evidence="2" id="KW-0723">Serine/threonine-protein kinase</keyword>
<evidence type="ECO:0000313" key="12">
    <source>
        <dbReference type="EMBL" id="TMW56453.1"/>
    </source>
</evidence>
<dbReference type="InterPro" id="IPR000719">
    <property type="entry name" value="Prot_kinase_dom"/>
</dbReference>
<dbReference type="GO" id="GO:0004674">
    <property type="term" value="F:protein serine/threonine kinase activity"/>
    <property type="evidence" value="ECO:0007669"/>
    <property type="project" value="UniProtKB-KW"/>
</dbReference>
<dbReference type="GO" id="GO:0000245">
    <property type="term" value="P:spliceosomal complex assembly"/>
    <property type="evidence" value="ECO:0007669"/>
    <property type="project" value="TreeGrafter"/>
</dbReference>
<evidence type="ECO:0000256" key="1">
    <source>
        <dbReference type="ARBA" id="ARBA00012513"/>
    </source>
</evidence>
<evidence type="ECO:0000256" key="9">
    <source>
        <dbReference type="PROSITE-ProRule" id="PRU10141"/>
    </source>
</evidence>
<keyword evidence="4 9" id="KW-0547">Nucleotide-binding</keyword>
<dbReference type="PANTHER" id="PTHR47634">
    <property type="entry name" value="PROTEIN KINASE DOMAIN-CONTAINING PROTEIN-RELATED"/>
    <property type="match status" value="1"/>
</dbReference>
<comment type="caution">
    <text evidence="12">The sequence shown here is derived from an EMBL/GenBank/DDBJ whole genome shotgun (WGS) entry which is preliminary data.</text>
</comment>
<dbReference type="PROSITE" id="PS00108">
    <property type="entry name" value="PROTEIN_KINASE_ST"/>
    <property type="match status" value="1"/>
</dbReference>
<dbReference type="InterPro" id="IPR008271">
    <property type="entry name" value="Ser/Thr_kinase_AS"/>
</dbReference>
<dbReference type="FunFam" id="3.30.200.20:FF:000770">
    <property type="entry name" value="SRSF protein kinase 2"/>
    <property type="match status" value="1"/>
</dbReference>
<evidence type="ECO:0000256" key="10">
    <source>
        <dbReference type="SAM" id="MobiDB-lite"/>
    </source>
</evidence>
<sequence length="806" mass="90772">MAPVNEASAALPVAGGVSKDMGTKVVDPPSDDRRAADGDAAPAAAGKKKRKKNRKKNKKKERADDAASSRDGQYSVEDSVEFSESIDDVESADTCNDRASDEETEDDAESSSESEEEDATSYKTGGYHRVTIGEVYNNRFEVLGKLGWGHFSTVWKCRDRQTNDVVAMKVQKSARHYREAAEDEIDLLECTVKAARENALDDVKVVKLVDSFEITGPNGRHVCMVFEMLGDNLLTLIKHYNYRGVPMPLVKTLTRDMLEALAFMHTKCQIIHTDLKPENVLLSHKIPRLPRLRRTAFWKERQQIVRATTKAKQVLVDTVTHENAPVSNGTASTNDRIEDKLEGDALTPEEKKKLKKKLKKKRQKQKKQEQSGETSAAATSTASVDEEDGEVRDEDEAEVENEDALSREMQKLKVSEEQSGADAVDSIFLTNFEVGRSETLIAVVEGSLEADNGDQWVPIPSEHGARVMLVLPPGRLDGKSKRRQKELEVTIAVTADTQTSFVLRVYDRVDEAFGATWQEHLSSVSGNKSVSTDPSPSAHRVWRLEFDARYTVQVFDHIERELQDVAFLSLSSASPLTFPGFFLPKVPPTVPANRIIQGVTLTSSALSQLHSLEKRLGSWEEYLQALRTASSFDMLAMRGKICDLGNACWTYKRFTDDIQTRQYRSPEVILGKKYDTSADIWSLACFVFELLTGDLLFDPKSGRQFNRDEDHLAQMMELLGRMPKSFISSGKHVKEFFNRKGDLKRIRELKYWNLAEVLIEKYHFEPRDAHSLTSFLEPMLRYEPNKRATAEQCLEHPWVSQPSLEV</sequence>
<dbReference type="PROSITE" id="PS00107">
    <property type="entry name" value="PROTEIN_KINASE_ATP"/>
    <property type="match status" value="1"/>
</dbReference>
<feature type="compositionally biased region" description="Acidic residues" evidence="10">
    <location>
        <begin position="78"/>
        <end position="91"/>
    </location>
</feature>
<dbReference type="EC" id="2.7.11.1" evidence="1"/>
<keyword evidence="3" id="KW-0808">Transferase</keyword>
<evidence type="ECO:0000256" key="8">
    <source>
        <dbReference type="ARBA" id="ARBA00048679"/>
    </source>
</evidence>
<evidence type="ECO:0000256" key="6">
    <source>
        <dbReference type="ARBA" id="ARBA00022840"/>
    </source>
</evidence>
<dbReference type="SUPFAM" id="SSF56112">
    <property type="entry name" value="Protein kinase-like (PK-like)"/>
    <property type="match status" value="1"/>
</dbReference>
<dbReference type="PANTHER" id="PTHR47634:SF9">
    <property type="entry name" value="PROTEIN KINASE DOMAIN-CONTAINING PROTEIN-RELATED"/>
    <property type="match status" value="1"/>
</dbReference>
<dbReference type="Pfam" id="PF00069">
    <property type="entry name" value="Pkinase"/>
    <property type="match status" value="2"/>
</dbReference>
<feature type="compositionally biased region" description="Acidic residues" evidence="10">
    <location>
        <begin position="384"/>
        <end position="403"/>
    </location>
</feature>